<reference evidence="8" key="1">
    <citation type="submission" date="2025-08" db="UniProtKB">
        <authorList>
            <consortium name="RefSeq"/>
        </authorList>
    </citation>
    <scope>IDENTIFICATION</scope>
    <source>
        <tissue evidence="8">Total insect</tissue>
    </source>
</reference>
<dbReference type="InterPro" id="IPR001810">
    <property type="entry name" value="F-box_dom"/>
</dbReference>
<dbReference type="Gene3D" id="3.80.10.10">
    <property type="entry name" value="Ribonuclease Inhibitor"/>
    <property type="match status" value="1"/>
</dbReference>
<dbReference type="Gene3D" id="1.20.1280.50">
    <property type="match status" value="1"/>
</dbReference>
<keyword evidence="1 3" id="KW-0863">Zinc-finger</keyword>
<evidence type="ECO:0000256" key="3">
    <source>
        <dbReference type="PROSITE-ProRule" id="PRU00175"/>
    </source>
</evidence>
<dbReference type="InterPro" id="IPR032675">
    <property type="entry name" value="LRR_dom_sf"/>
</dbReference>
<keyword evidence="1 3" id="KW-0479">Metal-binding</keyword>
<keyword evidence="2" id="KW-0862">Zinc</keyword>
<dbReference type="SUPFAM" id="SSF52047">
    <property type="entry name" value="RNI-like"/>
    <property type="match status" value="1"/>
</dbReference>
<sequence length="596" mass="66015">MPPPTAAECCSCGQEFGPDCRPAVAHNCGHTPCQSCVQAGPSSESRCGACRKRSKSSQDVIKELRVPGEGGQPLRIWCVDCDSLPTDLCLSEHHFCNVQRLVRDSARSVAAMHDAVAAGLQRAQQGLQGLRTWANGAEDRQDLSALRAHAACLGRIQGVLQQALQDVEEEARRCQAQDATSSNERYTLGASMEFPSNSSNPSSGIPPESRASLESLPRELLQAVLAYVPIKQLLPLRLLGRRWKTLILEEPLWRHRRLNITLNTKERPYAAILRMAPALDTLKLETVPPNGAHGLVLLKALARGQCKVRFLDLYVGASAVSSQILSNVFSSRSSSLQQLHLHSAHGSDLGPALDAIDALKELKSLKLIFMQNVSPGFTFKRLRLTNLNISTFVKVDMARDLIRLGRDTLTSIKCDVEIKELKTDLVLCKKLTHLTVGTPCEGLDEVVPQLPLLQSITIQESFRLSPSTVTWFRWAERNFSGKVHFVLDYWTADSTLTSSTDSLRNVHSVTINRSFYAVMRPEPLAQFLMSLTAVEQLVLNFGTDYESLLRSWPASTVPRLQCLSICSHYQNNASAFRISFAQAIKAWRPNLKLKFL</sequence>
<keyword evidence="7" id="KW-1185">Reference proteome</keyword>
<dbReference type="PROSITE" id="PS50089">
    <property type="entry name" value="ZF_RING_2"/>
    <property type="match status" value="1"/>
</dbReference>
<dbReference type="SMART" id="SM00256">
    <property type="entry name" value="FBOX"/>
    <property type="match status" value="1"/>
</dbReference>
<dbReference type="InterPro" id="IPR036047">
    <property type="entry name" value="F-box-like_dom_sf"/>
</dbReference>
<evidence type="ECO:0000259" key="5">
    <source>
        <dbReference type="PROSITE" id="PS50089"/>
    </source>
</evidence>
<dbReference type="InParanoid" id="A0A6P8Z325"/>
<dbReference type="Proteomes" id="UP000515158">
    <property type="component" value="Unplaced"/>
</dbReference>
<feature type="domain" description="F-box" evidence="6">
    <location>
        <begin position="210"/>
        <end position="256"/>
    </location>
</feature>
<dbReference type="GeneID" id="117646902"/>
<dbReference type="SUPFAM" id="SSF81383">
    <property type="entry name" value="F-box domain"/>
    <property type="match status" value="1"/>
</dbReference>
<evidence type="ECO:0000313" key="7">
    <source>
        <dbReference type="Proteomes" id="UP000515158"/>
    </source>
</evidence>
<dbReference type="RefSeq" id="XP_034244111.1">
    <property type="nucleotide sequence ID" value="XM_034388220.1"/>
</dbReference>
<dbReference type="GO" id="GO:0008270">
    <property type="term" value="F:zinc ion binding"/>
    <property type="evidence" value="ECO:0007669"/>
    <property type="project" value="UniProtKB-KW"/>
</dbReference>
<dbReference type="KEGG" id="tpal:117646902"/>
<accession>A0A6P8Z325</accession>
<dbReference type="AlphaFoldDB" id="A0A6P8Z325"/>
<feature type="domain" description="RING-type" evidence="5">
    <location>
        <begin position="9"/>
        <end position="51"/>
    </location>
</feature>
<proteinExistence type="predicted"/>
<protein>
    <submittedName>
        <fullName evidence="8">Uncharacterized protein LOC117646902</fullName>
    </submittedName>
</protein>
<evidence type="ECO:0000256" key="2">
    <source>
        <dbReference type="ARBA" id="ARBA00022833"/>
    </source>
</evidence>
<evidence type="ECO:0000259" key="6">
    <source>
        <dbReference type="PROSITE" id="PS50181"/>
    </source>
</evidence>
<dbReference type="PROSITE" id="PS50181">
    <property type="entry name" value="FBOX"/>
    <property type="match status" value="1"/>
</dbReference>
<dbReference type="OrthoDB" id="5983381at2759"/>
<dbReference type="Pfam" id="PF12937">
    <property type="entry name" value="F-box-like"/>
    <property type="match status" value="1"/>
</dbReference>
<name>A0A6P8Z325_THRPL</name>
<feature type="region of interest" description="Disordered" evidence="4">
    <location>
        <begin position="175"/>
        <end position="211"/>
    </location>
</feature>
<organism evidence="8">
    <name type="scientific">Thrips palmi</name>
    <name type="common">Melon thrips</name>
    <dbReference type="NCBI Taxonomy" id="161013"/>
    <lineage>
        <taxon>Eukaryota</taxon>
        <taxon>Metazoa</taxon>
        <taxon>Ecdysozoa</taxon>
        <taxon>Arthropoda</taxon>
        <taxon>Hexapoda</taxon>
        <taxon>Insecta</taxon>
        <taxon>Pterygota</taxon>
        <taxon>Neoptera</taxon>
        <taxon>Paraneoptera</taxon>
        <taxon>Thysanoptera</taxon>
        <taxon>Terebrantia</taxon>
        <taxon>Thripoidea</taxon>
        <taxon>Thripidae</taxon>
        <taxon>Thrips</taxon>
    </lineage>
</organism>
<dbReference type="InterPro" id="IPR001841">
    <property type="entry name" value="Znf_RING"/>
</dbReference>
<evidence type="ECO:0000256" key="1">
    <source>
        <dbReference type="ARBA" id="ARBA00022771"/>
    </source>
</evidence>
<gene>
    <name evidence="8" type="primary">LOC117646902</name>
</gene>
<evidence type="ECO:0000313" key="8">
    <source>
        <dbReference type="RefSeq" id="XP_034244111.1"/>
    </source>
</evidence>
<evidence type="ECO:0000256" key="4">
    <source>
        <dbReference type="SAM" id="MobiDB-lite"/>
    </source>
</evidence>